<dbReference type="InterPro" id="IPR035986">
    <property type="entry name" value="PKD_dom_sf"/>
</dbReference>
<dbReference type="InterPro" id="IPR011050">
    <property type="entry name" value="Pectin_lyase_fold/virulence"/>
</dbReference>
<dbReference type="InterPro" id="IPR022409">
    <property type="entry name" value="PKD/Chitinase_dom"/>
</dbReference>
<proteinExistence type="predicted"/>
<dbReference type="Pfam" id="PF05048">
    <property type="entry name" value="NosD"/>
    <property type="match status" value="1"/>
</dbReference>
<dbReference type="Gene3D" id="2.160.20.10">
    <property type="entry name" value="Single-stranded right-handed beta-helix, Pectin lyase-like"/>
    <property type="match status" value="1"/>
</dbReference>
<dbReference type="AlphaFoldDB" id="A0A0E3P3P2"/>
<evidence type="ECO:0000256" key="2">
    <source>
        <dbReference type="SAM" id="Phobius"/>
    </source>
</evidence>
<organism evidence="4 5">
    <name type="scientific">Methanosarcina siciliae T4/M</name>
    <dbReference type="NCBI Taxonomy" id="1434120"/>
    <lineage>
        <taxon>Archaea</taxon>
        <taxon>Methanobacteriati</taxon>
        <taxon>Methanobacteriota</taxon>
        <taxon>Stenosarchaea group</taxon>
        <taxon>Methanomicrobia</taxon>
        <taxon>Methanosarcinales</taxon>
        <taxon>Methanosarcinaceae</taxon>
        <taxon>Methanosarcina</taxon>
    </lineage>
</organism>
<evidence type="ECO:0000313" key="4">
    <source>
        <dbReference type="EMBL" id="AKB28145.1"/>
    </source>
</evidence>
<dbReference type="Pfam" id="PF00801">
    <property type="entry name" value="PKD"/>
    <property type="match status" value="2"/>
</dbReference>
<feature type="compositionally biased region" description="Polar residues" evidence="1">
    <location>
        <begin position="435"/>
        <end position="444"/>
    </location>
</feature>
<dbReference type="PROSITE" id="PS50093">
    <property type="entry name" value="PKD"/>
    <property type="match status" value="2"/>
</dbReference>
<dbReference type="PATRIC" id="fig|1434120.4.peg.1825"/>
<dbReference type="HOGENOM" id="CLU_527490_0_0_2"/>
<dbReference type="InterPro" id="IPR013783">
    <property type="entry name" value="Ig-like_fold"/>
</dbReference>
<keyword evidence="2" id="KW-0472">Membrane</keyword>
<evidence type="ECO:0000313" key="5">
    <source>
        <dbReference type="Proteomes" id="UP000033111"/>
    </source>
</evidence>
<dbReference type="Proteomes" id="UP000033111">
    <property type="component" value="Chromosome"/>
</dbReference>
<dbReference type="PANTHER" id="PTHR36842">
    <property type="entry name" value="PROTEIN TOLB HOMOLOG"/>
    <property type="match status" value="1"/>
</dbReference>
<dbReference type="Gene3D" id="2.60.40.10">
    <property type="entry name" value="Immunoglobulins"/>
    <property type="match status" value="2"/>
</dbReference>
<accession>A0A0E3P3P2</accession>
<reference evidence="4 5" key="1">
    <citation type="submission" date="2014-07" db="EMBL/GenBank/DDBJ databases">
        <title>Methanogenic archaea and the global carbon cycle.</title>
        <authorList>
            <person name="Henriksen J.R."/>
            <person name="Luke J."/>
            <person name="Reinhart S."/>
            <person name="Benedict M.N."/>
            <person name="Youngblut N.D."/>
            <person name="Metcalf M.E."/>
            <person name="Whitaker R.J."/>
            <person name="Metcalf W.W."/>
        </authorList>
    </citation>
    <scope>NUCLEOTIDE SEQUENCE [LARGE SCALE GENOMIC DNA]</scope>
    <source>
        <strain evidence="4 5">T4/M</strain>
    </source>
</reference>
<feature type="domain" description="PKD" evidence="3">
    <location>
        <begin position="258"/>
        <end position="302"/>
    </location>
</feature>
<dbReference type="InterPro" id="IPR000601">
    <property type="entry name" value="PKD_dom"/>
</dbReference>
<feature type="domain" description="PKD" evidence="3">
    <location>
        <begin position="345"/>
        <end position="384"/>
    </location>
</feature>
<evidence type="ECO:0000256" key="1">
    <source>
        <dbReference type="SAM" id="MobiDB-lite"/>
    </source>
</evidence>
<gene>
    <name evidence="4" type="ORF">MSSIT_1426</name>
</gene>
<dbReference type="InterPro" id="IPR007742">
    <property type="entry name" value="NosD_dom"/>
</dbReference>
<name>A0A0E3P3P2_9EURY</name>
<dbReference type="CDD" id="cd00146">
    <property type="entry name" value="PKD"/>
    <property type="match status" value="2"/>
</dbReference>
<feature type="transmembrane region" description="Helical" evidence="2">
    <location>
        <begin position="554"/>
        <end position="571"/>
    </location>
</feature>
<keyword evidence="2" id="KW-0812">Transmembrane</keyword>
<dbReference type="InterPro" id="IPR022441">
    <property type="entry name" value="Para_beta_helix_rpt-2"/>
</dbReference>
<dbReference type="PANTHER" id="PTHR36842:SF1">
    <property type="entry name" value="PROTEIN TOLB"/>
    <property type="match status" value="1"/>
</dbReference>
<dbReference type="SUPFAM" id="SSF51126">
    <property type="entry name" value="Pectin lyase-like"/>
    <property type="match status" value="1"/>
</dbReference>
<keyword evidence="5" id="KW-1185">Reference proteome</keyword>
<keyword evidence="2" id="KW-1133">Transmembrane helix</keyword>
<sequence length="578" mass="62929">MAIFILISVSEIGTASEFRVWPGESIQDAVDSASPGDIIFIESGKYNESVHVNKKNLTIESASGNPDDTFIAGDTPVSYVFEVVANDVKINFFSITDGRCGIFLNNVENCVINGNKISNQEAGIYLLNSRNNLLTNNMVYANEDCGLKLLASSENIIYGNYFDNAENARDNKFNIWNKSKGNYWSDYGSKDENEDGIGDTPYAINPKDGSMDYRPLIEYSQETPVLPKALFTSDVTEGYTPLVVRFKDFSENAASRLWDFGDGNSSSYPNPQHTYLSEGTYSVTLNASNENGSDSASVTINVRDASELEGPILPKAQFIYNTTSGHIPLVIKFVDISENADCIIWYFGDGKTSCCPVPMHTFCSPGSYTVSIAATNENGTSSASIVVNALPAESIESSDDAANKGNSDENDGCSVVNETGKDALEDAGNPEPITRSENTDNPRNSIAEYASDTVDKLADAEKIINEEVTENSESDSNGGGEETGIARIIHREEFEAIKDSVISTASSNTLTETKLALENETLKVRKNVEDFVDDSLPESIGDSLPEVEQRISPWIPSFLGLAGVVFIVSLMKRGKRRK</sequence>
<dbReference type="NCBIfam" id="TIGR03804">
    <property type="entry name" value="para_beta_helix"/>
    <property type="match status" value="2"/>
</dbReference>
<dbReference type="SUPFAM" id="SSF49299">
    <property type="entry name" value="PKD domain"/>
    <property type="match status" value="2"/>
</dbReference>
<feature type="region of interest" description="Disordered" evidence="1">
    <location>
        <begin position="421"/>
        <end position="445"/>
    </location>
</feature>
<dbReference type="InterPro" id="IPR012334">
    <property type="entry name" value="Pectin_lyas_fold"/>
</dbReference>
<dbReference type="EMBL" id="CP009506">
    <property type="protein sequence ID" value="AKB28145.1"/>
    <property type="molecule type" value="Genomic_DNA"/>
</dbReference>
<dbReference type="KEGG" id="msw:MSSIT_1426"/>
<protein>
    <submittedName>
        <fullName evidence="4">Cell surface protein</fullName>
    </submittedName>
</protein>
<evidence type="ECO:0000259" key="3">
    <source>
        <dbReference type="PROSITE" id="PS50093"/>
    </source>
</evidence>
<feature type="region of interest" description="Disordered" evidence="1">
    <location>
        <begin position="397"/>
        <end position="416"/>
    </location>
</feature>
<dbReference type="SMART" id="SM00089">
    <property type="entry name" value="PKD"/>
    <property type="match status" value="2"/>
</dbReference>